<accession>A0A135L3A5</accession>
<proteinExistence type="predicted"/>
<organism evidence="3 4">
    <name type="scientific">Tepidibacillus decaturensis</name>
    <dbReference type="NCBI Taxonomy" id="1413211"/>
    <lineage>
        <taxon>Bacteria</taxon>
        <taxon>Bacillati</taxon>
        <taxon>Bacillota</taxon>
        <taxon>Bacilli</taxon>
        <taxon>Bacillales</taxon>
        <taxon>Bacillaceae</taxon>
        <taxon>Tepidibacillus</taxon>
    </lineage>
</organism>
<dbReference type="RefSeq" id="WP_068723807.1">
    <property type="nucleotide sequence ID" value="NZ_LSKU01000001.1"/>
</dbReference>
<keyword evidence="2" id="KW-0812">Transmembrane</keyword>
<feature type="compositionally biased region" description="Basic and acidic residues" evidence="1">
    <location>
        <begin position="40"/>
        <end position="49"/>
    </location>
</feature>
<gene>
    <name evidence="3" type="ORF">U473_04635</name>
</gene>
<name>A0A135L3A5_9BACI</name>
<feature type="compositionally biased region" description="Polar residues" evidence="1">
    <location>
        <begin position="50"/>
        <end position="61"/>
    </location>
</feature>
<evidence type="ECO:0000313" key="4">
    <source>
        <dbReference type="Proteomes" id="UP000070352"/>
    </source>
</evidence>
<keyword evidence="2" id="KW-0472">Membrane</keyword>
<dbReference type="Proteomes" id="UP000070352">
    <property type="component" value="Unassembled WGS sequence"/>
</dbReference>
<comment type="caution">
    <text evidence="3">The sequence shown here is derived from an EMBL/GenBank/DDBJ whole genome shotgun (WGS) entry which is preliminary data.</text>
</comment>
<keyword evidence="4" id="KW-1185">Reference proteome</keyword>
<keyword evidence="2" id="KW-1133">Transmembrane helix</keyword>
<evidence type="ECO:0000256" key="1">
    <source>
        <dbReference type="SAM" id="MobiDB-lite"/>
    </source>
</evidence>
<sequence>MFWNNQRRKNNYFLWGMLFGVITGGFVAYRMMNQPMKTETSQKKVESKPSVDQSTHTNNQKGMEVEQKDMKQLFDTFLNGTEEELRAKANELN</sequence>
<feature type="transmembrane region" description="Helical" evidence="2">
    <location>
        <begin position="12"/>
        <end position="29"/>
    </location>
</feature>
<feature type="region of interest" description="Disordered" evidence="1">
    <location>
        <begin position="37"/>
        <end position="66"/>
    </location>
</feature>
<reference evidence="3 4" key="1">
    <citation type="submission" date="2016-02" db="EMBL/GenBank/DDBJ databases">
        <title>Draft Genome for Tepidibacillus decaturensis nov. sp. Strain Z9, an Anaerobic, Moderately Thermophilic and Heterotrophic Bacterium from Deep Subsurface of the Illinois Basin, USA.</title>
        <authorList>
            <person name="Dong Y."/>
            <person name="Chang J.Y."/>
            <person name="Sanford R."/>
            <person name="Fouke B.W."/>
        </authorList>
    </citation>
    <scope>NUCLEOTIDE SEQUENCE [LARGE SCALE GENOMIC DNA]</scope>
    <source>
        <strain evidence="3 4">Z9</strain>
    </source>
</reference>
<dbReference type="EMBL" id="LSKU01000001">
    <property type="protein sequence ID" value="KXG43377.1"/>
    <property type="molecule type" value="Genomic_DNA"/>
</dbReference>
<protein>
    <submittedName>
        <fullName evidence="3">Uncharacterized protein</fullName>
    </submittedName>
</protein>
<dbReference type="AlphaFoldDB" id="A0A135L3A5"/>
<evidence type="ECO:0000313" key="3">
    <source>
        <dbReference type="EMBL" id="KXG43377.1"/>
    </source>
</evidence>
<evidence type="ECO:0000256" key="2">
    <source>
        <dbReference type="SAM" id="Phobius"/>
    </source>
</evidence>